<feature type="domain" description="SGNH hydrolase-type esterase" evidence="1">
    <location>
        <begin position="63"/>
        <end position="231"/>
    </location>
</feature>
<dbReference type="InterPro" id="IPR036514">
    <property type="entry name" value="SGNH_hydro_sf"/>
</dbReference>
<organism evidence="2 3">
    <name type="scientific">Nibrella viscosa</name>
    <dbReference type="NCBI Taxonomy" id="1084524"/>
    <lineage>
        <taxon>Bacteria</taxon>
        <taxon>Pseudomonadati</taxon>
        <taxon>Bacteroidota</taxon>
        <taxon>Cytophagia</taxon>
        <taxon>Cytophagales</taxon>
        <taxon>Spirosomataceae</taxon>
        <taxon>Nibrella</taxon>
    </lineage>
</organism>
<evidence type="ECO:0000259" key="1">
    <source>
        <dbReference type="Pfam" id="PF13472"/>
    </source>
</evidence>
<dbReference type="InterPro" id="IPR045136">
    <property type="entry name" value="Iah1-like"/>
</dbReference>
<evidence type="ECO:0000313" key="3">
    <source>
        <dbReference type="Proteomes" id="UP001500936"/>
    </source>
</evidence>
<dbReference type="EMBL" id="BAABHB010000016">
    <property type="protein sequence ID" value="GAA4418383.1"/>
    <property type="molecule type" value="Genomic_DNA"/>
</dbReference>
<comment type="caution">
    <text evidence="2">The sequence shown here is derived from an EMBL/GenBank/DDBJ whole genome shotgun (WGS) entry which is preliminary data.</text>
</comment>
<reference evidence="3" key="1">
    <citation type="journal article" date="2019" name="Int. J. Syst. Evol. Microbiol.">
        <title>The Global Catalogue of Microorganisms (GCM) 10K type strain sequencing project: providing services to taxonomists for standard genome sequencing and annotation.</title>
        <authorList>
            <consortium name="The Broad Institute Genomics Platform"/>
            <consortium name="The Broad Institute Genome Sequencing Center for Infectious Disease"/>
            <person name="Wu L."/>
            <person name="Ma J."/>
        </authorList>
    </citation>
    <scope>NUCLEOTIDE SEQUENCE [LARGE SCALE GENOMIC DNA]</scope>
    <source>
        <strain evidence="3">JCM 17925</strain>
    </source>
</reference>
<protein>
    <recommendedName>
        <fullName evidence="1">SGNH hydrolase-type esterase domain-containing protein</fullName>
    </recommendedName>
</protein>
<dbReference type="Pfam" id="PF13472">
    <property type="entry name" value="Lipase_GDSL_2"/>
    <property type="match status" value="1"/>
</dbReference>
<dbReference type="Gene3D" id="3.40.50.1110">
    <property type="entry name" value="SGNH hydrolase"/>
    <property type="match status" value="1"/>
</dbReference>
<proteinExistence type="predicted"/>
<gene>
    <name evidence="2" type="ORF">GCM10023187_51780</name>
</gene>
<dbReference type="SUPFAM" id="SSF52266">
    <property type="entry name" value="SGNH hydrolase"/>
    <property type="match status" value="1"/>
</dbReference>
<accession>A0ABP8KX03</accession>
<dbReference type="InterPro" id="IPR013830">
    <property type="entry name" value="SGNH_hydro"/>
</dbReference>
<dbReference type="PANTHER" id="PTHR14209:SF19">
    <property type="entry name" value="ISOAMYL ACETATE-HYDROLYZING ESTERASE 1 HOMOLOG"/>
    <property type="match status" value="1"/>
</dbReference>
<keyword evidence="3" id="KW-1185">Reference proteome</keyword>
<dbReference type="PANTHER" id="PTHR14209">
    <property type="entry name" value="ISOAMYL ACETATE-HYDROLYZING ESTERASE 1"/>
    <property type="match status" value="1"/>
</dbReference>
<sequence length="418" mass="45786">MLNRKLLQLLGCLPILFVLVLAGNNGWAQVNQPASGRSPVQAPFALNQGERVLLVGNSLFENDLPYGYLEMALTTRWPDRQVTFRNIGWSGDNVFGAARGTITNPPTPYEVLMEQITKAKPTLVFMAYGGIEAEEGETGLPGFTEGMNKLIDTVNQLGAGAVLLSPIPVFSAGSPENTARRNAQMELYTAAIARIASERGIRYVDLFTPMQQISRQVAVSDNGIHLNETGYYYLASALEAGLGLPPRQQTISLQLGKQGPQVSGPVKWLPTGQGNQTLTFTVNEPYLPLPLPKEGGETATGAVLTISGLTKGFYTLTADGAQLVTASASQWAKGVAIQHGPLYQQARQLQAMIRKKNDLYFQQYRPQNHTYIIGFRSYEQGRHVKTLDDLSFIITWLDGQIALHRTPPIPVYQLSQLK</sequence>
<dbReference type="RefSeq" id="WP_345270963.1">
    <property type="nucleotide sequence ID" value="NZ_BAABHB010000016.1"/>
</dbReference>
<evidence type="ECO:0000313" key="2">
    <source>
        <dbReference type="EMBL" id="GAA4418383.1"/>
    </source>
</evidence>
<dbReference type="Proteomes" id="UP001500936">
    <property type="component" value="Unassembled WGS sequence"/>
</dbReference>
<name>A0ABP8KX03_9BACT</name>